<evidence type="ECO:0000256" key="17">
    <source>
        <dbReference type="SAM" id="Phobius"/>
    </source>
</evidence>
<evidence type="ECO:0000313" key="19">
    <source>
        <dbReference type="EMBL" id="VDD86861.1"/>
    </source>
</evidence>
<feature type="binding site" evidence="15">
    <location>
        <position position="277"/>
    </location>
    <ligand>
        <name>Zn(2+)</name>
        <dbReference type="ChEBI" id="CHEBI:29105"/>
        <label>1</label>
    </ligand>
</feature>
<keyword evidence="14 16" id="KW-0408">Iron</keyword>
<proteinExistence type="inferred from homology"/>
<evidence type="ECO:0000256" key="5">
    <source>
        <dbReference type="ARBA" id="ARBA00022723"/>
    </source>
</evidence>
<dbReference type="Pfam" id="PF04116">
    <property type="entry name" value="FA_hydroxylase"/>
    <property type="match status" value="1"/>
</dbReference>
<organism evidence="21">
    <name type="scientific">Enterobius vermicularis</name>
    <name type="common">Human pinworm</name>
    <dbReference type="NCBI Taxonomy" id="51028"/>
    <lineage>
        <taxon>Eukaryota</taxon>
        <taxon>Metazoa</taxon>
        <taxon>Ecdysozoa</taxon>
        <taxon>Nematoda</taxon>
        <taxon>Chromadorea</taxon>
        <taxon>Rhabditida</taxon>
        <taxon>Spirurina</taxon>
        <taxon>Oxyuridomorpha</taxon>
        <taxon>Oxyuroidea</taxon>
        <taxon>Oxyuridae</taxon>
        <taxon>Enterobius</taxon>
    </lineage>
</organism>
<feature type="binding site" evidence="15">
    <location>
        <position position="192"/>
    </location>
    <ligand>
        <name>Zn(2+)</name>
        <dbReference type="ChEBI" id="CHEBI:29105"/>
        <label>1</label>
    </ligand>
</feature>
<evidence type="ECO:0000256" key="7">
    <source>
        <dbReference type="ARBA" id="ARBA00022832"/>
    </source>
</evidence>
<feature type="binding site" evidence="15">
    <location>
        <position position="197"/>
    </location>
    <ligand>
        <name>Zn(2+)</name>
        <dbReference type="ChEBI" id="CHEBI:29105"/>
        <label>1</label>
    </ligand>
</feature>
<accession>A0A0N4UXM8</accession>
<dbReference type="AlphaFoldDB" id="A0A0N4UXM8"/>
<dbReference type="PANTHER" id="PTHR12863">
    <property type="entry name" value="FATTY ACID HYDROXYLASE"/>
    <property type="match status" value="1"/>
</dbReference>
<keyword evidence="3 14" id="KW-0444">Lipid biosynthesis</keyword>
<dbReference type="GO" id="GO:0006633">
    <property type="term" value="P:fatty acid biosynthetic process"/>
    <property type="evidence" value="ECO:0007669"/>
    <property type="project" value="UniProtKB-KW"/>
</dbReference>
<keyword evidence="16" id="KW-0349">Heme</keyword>
<dbReference type="EMBL" id="UXUI01007302">
    <property type="protein sequence ID" value="VDD86861.1"/>
    <property type="molecule type" value="Genomic_DNA"/>
</dbReference>
<comment type="similarity">
    <text evidence="2 14">Belongs to the sterol desaturase family. SCS7 subfamily.</text>
</comment>
<dbReference type="PIRSF" id="PIRSF005149">
    <property type="entry name" value="IPC-B_HD"/>
    <property type="match status" value="1"/>
</dbReference>
<keyword evidence="13 14" id="KW-0275">Fatty acid biosynthesis</keyword>
<dbReference type="Gene3D" id="3.10.120.10">
    <property type="entry name" value="Cytochrome b5-like heme/steroid binding domain"/>
    <property type="match status" value="1"/>
</dbReference>
<feature type="binding site" evidence="15">
    <location>
        <position position="215"/>
    </location>
    <ligand>
        <name>Zn(2+)</name>
        <dbReference type="ChEBI" id="CHEBI:29105"/>
        <label>1</label>
    </ligand>
</feature>
<dbReference type="PANTHER" id="PTHR12863:SF1">
    <property type="entry name" value="FATTY ACID 2-HYDROXYLASE"/>
    <property type="match status" value="1"/>
</dbReference>
<dbReference type="EC" id="1.-.-.-" evidence="14"/>
<dbReference type="STRING" id="51028.A0A0N4UXM8"/>
<evidence type="ECO:0000256" key="10">
    <source>
        <dbReference type="ARBA" id="ARBA00023002"/>
    </source>
</evidence>
<feature type="transmembrane region" description="Helical" evidence="17">
    <location>
        <begin position="167"/>
        <end position="187"/>
    </location>
</feature>
<name>A0A0N4UXM8_ENTVE</name>
<gene>
    <name evidence="19" type="ORF">EVEC_LOCUS2004</name>
</gene>
<evidence type="ECO:0000256" key="1">
    <source>
        <dbReference type="ARBA" id="ARBA00004477"/>
    </source>
</evidence>
<evidence type="ECO:0000256" key="11">
    <source>
        <dbReference type="ARBA" id="ARBA00023098"/>
    </source>
</evidence>
<dbReference type="InterPro" id="IPR036400">
    <property type="entry name" value="Cyt_B5-like_heme/steroid_sf"/>
</dbReference>
<evidence type="ECO:0000256" key="16">
    <source>
        <dbReference type="PIRSR" id="PIRSR005149-50"/>
    </source>
</evidence>
<dbReference type="SUPFAM" id="SSF55856">
    <property type="entry name" value="Cytochrome b5-like heme/steroid binding domain"/>
    <property type="match status" value="1"/>
</dbReference>
<comment type="subcellular location">
    <subcellularLocation>
        <location evidence="1">Endoplasmic reticulum membrane</location>
        <topology evidence="1">Multi-pass membrane protein</topology>
    </subcellularLocation>
</comment>
<keyword evidence="20" id="KW-1185">Reference proteome</keyword>
<dbReference type="OrthoDB" id="2204368at2759"/>
<feature type="binding site" description="axial binding residue" evidence="16">
    <location>
        <position position="71"/>
    </location>
    <ligand>
        <name>heme</name>
        <dbReference type="ChEBI" id="CHEBI:30413"/>
    </ligand>
    <ligandPart>
        <name>Fe</name>
        <dbReference type="ChEBI" id="CHEBI:18248"/>
    </ligandPart>
</feature>
<dbReference type="GO" id="GO:0080132">
    <property type="term" value="F:fatty acid 2-hydroxylase activity"/>
    <property type="evidence" value="ECO:0007669"/>
    <property type="project" value="InterPro"/>
</dbReference>
<feature type="domain" description="Cytochrome b5 heme-binding" evidence="18">
    <location>
        <begin position="1"/>
        <end position="88"/>
    </location>
</feature>
<evidence type="ECO:0000256" key="8">
    <source>
        <dbReference type="ARBA" id="ARBA00022833"/>
    </source>
</evidence>
<evidence type="ECO:0000313" key="21">
    <source>
        <dbReference type="WBParaSite" id="EVEC_0000229601-mRNA-1"/>
    </source>
</evidence>
<dbReference type="InterPro" id="IPR014430">
    <property type="entry name" value="Scs7"/>
</dbReference>
<feature type="binding site" evidence="15">
    <location>
        <position position="300"/>
    </location>
    <ligand>
        <name>Zn(2+)</name>
        <dbReference type="ChEBI" id="CHEBI:29105"/>
        <label>1</label>
    </ligand>
</feature>
<evidence type="ECO:0000256" key="6">
    <source>
        <dbReference type="ARBA" id="ARBA00022824"/>
    </source>
</evidence>
<evidence type="ECO:0000256" key="4">
    <source>
        <dbReference type="ARBA" id="ARBA00022692"/>
    </source>
</evidence>
<dbReference type="SMART" id="SM01117">
    <property type="entry name" value="Cyt-b5"/>
    <property type="match status" value="1"/>
</dbReference>
<comment type="cofactor">
    <cofactor evidence="14 15">
        <name>Zn(2+)</name>
        <dbReference type="ChEBI" id="CHEBI:29105"/>
    </cofactor>
    <text evidence="14 15">Binds 2 Zn(2+) ions per subunit that likely form a catalytic dimetal center.</text>
</comment>
<feature type="binding site" evidence="15">
    <location>
        <position position="296"/>
    </location>
    <ligand>
        <name>Zn(2+)</name>
        <dbReference type="ChEBI" id="CHEBI:29105"/>
        <label>1</label>
    </ligand>
</feature>
<evidence type="ECO:0000313" key="20">
    <source>
        <dbReference type="Proteomes" id="UP000274131"/>
    </source>
</evidence>
<keyword evidence="5 14" id="KW-0479">Metal-binding</keyword>
<feature type="binding site" evidence="15">
    <location>
        <position position="299"/>
    </location>
    <ligand>
        <name>Zn(2+)</name>
        <dbReference type="ChEBI" id="CHEBI:29105"/>
        <label>1</label>
    </ligand>
</feature>
<dbReference type="InterPro" id="IPR006694">
    <property type="entry name" value="Fatty_acid_hydroxylase"/>
</dbReference>
<evidence type="ECO:0000256" key="15">
    <source>
        <dbReference type="PIRSR" id="PIRSR005149-1"/>
    </source>
</evidence>
<evidence type="ECO:0000259" key="18">
    <source>
        <dbReference type="PROSITE" id="PS50255"/>
    </source>
</evidence>
<evidence type="ECO:0000256" key="12">
    <source>
        <dbReference type="ARBA" id="ARBA00023136"/>
    </source>
</evidence>
<reference evidence="19 20" key="2">
    <citation type="submission" date="2018-10" db="EMBL/GenBank/DDBJ databases">
        <authorList>
            <consortium name="Pathogen Informatics"/>
        </authorList>
    </citation>
    <scope>NUCLEOTIDE SEQUENCE [LARGE SCALE GENOMIC DNA]</scope>
</reference>
<evidence type="ECO:0000256" key="2">
    <source>
        <dbReference type="ARBA" id="ARBA00005747"/>
    </source>
</evidence>
<sequence length="328" mass="38247">MSYDDTQKQSNTREKPLLMCIKGEWYDIALFAKKHPGGVKVLRELAGEEVDDYMDGTKRIRISEREVRHPHSEAAYKMLEPYALKKCPTNSDELLHGPILEKVGSLGEHYWTWIHQPFDDVLRLFKSDFLESLTRTKWWVIPLVWMPIVLFYTYEAFGLVFAQYGKFYGLMVWASLFSLGLLAWTLLEYILHRFAFHWQPNPKSSRQIVFHFLLHGLHHKTPMDGDRLVFPPVPAIPIVAFFYCLYLSTLPYTVFCCFAAGKLCGYIIYDLSHYYLHHGHPGPSVPFGFHYRKSYHDNHHYKDYDVGFGISTVLWDAVFDTYGTGPAE</sequence>
<reference evidence="21" key="1">
    <citation type="submission" date="2017-02" db="UniProtKB">
        <authorList>
            <consortium name="WormBaseParasite"/>
        </authorList>
    </citation>
    <scope>IDENTIFICATION</scope>
</reference>
<keyword evidence="11 14" id="KW-0443">Lipid metabolism</keyword>
<comment type="cofactor">
    <cofactor evidence="16">
        <name>Fe cation</name>
        <dbReference type="ChEBI" id="CHEBI:24875"/>
    </cofactor>
</comment>
<evidence type="ECO:0000256" key="9">
    <source>
        <dbReference type="ARBA" id="ARBA00022989"/>
    </source>
</evidence>
<keyword evidence="10 14" id="KW-0560">Oxidoreductase</keyword>
<evidence type="ECO:0000256" key="14">
    <source>
        <dbReference type="PIRNR" id="PIRNR005149"/>
    </source>
</evidence>
<evidence type="ECO:0000256" key="13">
    <source>
        <dbReference type="ARBA" id="ARBA00023160"/>
    </source>
</evidence>
<dbReference type="InterPro" id="IPR001199">
    <property type="entry name" value="Cyt_B5-like_heme/steroid-bd"/>
</dbReference>
<keyword evidence="7 14" id="KW-0276">Fatty acid metabolism</keyword>
<keyword evidence="9 17" id="KW-1133">Transmembrane helix</keyword>
<dbReference type="Pfam" id="PF00173">
    <property type="entry name" value="Cyt-b5"/>
    <property type="match status" value="1"/>
</dbReference>
<keyword evidence="4 17" id="KW-0812">Transmembrane</keyword>
<feature type="binding site" evidence="15">
    <location>
        <position position="218"/>
    </location>
    <ligand>
        <name>Zn(2+)</name>
        <dbReference type="ChEBI" id="CHEBI:29105"/>
        <label>1</label>
    </ligand>
</feature>
<feature type="transmembrane region" description="Helical" evidence="17">
    <location>
        <begin position="228"/>
        <end position="246"/>
    </location>
</feature>
<keyword evidence="6 14" id="KW-0256">Endoplasmic reticulum</keyword>
<dbReference type="WBParaSite" id="EVEC_0000229601-mRNA-1">
    <property type="protein sequence ID" value="EVEC_0000229601-mRNA-1"/>
    <property type="gene ID" value="EVEC_0000229601"/>
</dbReference>
<comment type="function">
    <text evidence="14">Catalyzes stereospecific hydroxylation of free fatty acids at the C-2 position to produce (R)-2-hydroxy fatty acids, which are building blocks of sphingolipids and glycosphingolipids common in neural tissue and epidermis. Plays an essential role in the synthesis of galactosphingolipids of the myelin sheath. Responsible for the synthesis of sphingolipids and glycosphingolipids involved in the formation of epidermal lamellar bodies critical for skin permeability barrier. Participates in the synthesis of glycosphingolipids and a fraction of type II wax diesters in sebaceous gland, specifically regulating hair follicle homeostasis. Involved in the synthesis of sphingolipids of plasma membrane rafts, controlling lipid raft mobility and trafficking of raft-associated proteins.</text>
</comment>
<keyword evidence="12 14" id="KW-0472">Membrane</keyword>
<feature type="binding site" evidence="15">
    <location>
        <position position="219"/>
    </location>
    <ligand>
        <name>Zn(2+)</name>
        <dbReference type="ChEBI" id="CHEBI:29105"/>
        <label>1</label>
    </ligand>
</feature>
<dbReference type="PROSITE" id="PS50255">
    <property type="entry name" value="CYTOCHROME_B5_2"/>
    <property type="match status" value="1"/>
</dbReference>
<dbReference type="GO" id="GO:0005506">
    <property type="term" value="F:iron ion binding"/>
    <property type="evidence" value="ECO:0007669"/>
    <property type="project" value="UniProtKB-UniRule"/>
</dbReference>
<dbReference type="Proteomes" id="UP000274131">
    <property type="component" value="Unassembled WGS sequence"/>
</dbReference>
<dbReference type="GO" id="GO:0005789">
    <property type="term" value="C:endoplasmic reticulum membrane"/>
    <property type="evidence" value="ECO:0007669"/>
    <property type="project" value="UniProtKB-SubCell"/>
</dbReference>
<feature type="binding site" description="axial binding residue" evidence="16">
    <location>
        <position position="35"/>
    </location>
    <ligand>
        <name>heme</name>
        <dbReference type="ChEBI" id="CHEBI:30413"/>
    </ligand>
    <ligandPart>
        <name>Fe</name>
        <dbReference type="ChEBI" id="CHEBI:18248"/>
    </ligandPart>
</feature>
<feature type="transmembrane region" description="Helical" evidence="17">
    <location>
        <begin position="138"/>
        <end position="161"/>
    </location>
</feature>
<keyword evidence="8 15" id="KW-0862">Zinc</keyword>
<feature type="binding site" evidence="15">
    <location>
        <position position="273"/>
    </location>
    <ligand>
        <name>Zn(2+)</name>
        <dbReference type="ChEBI" id="CHEBI:29105"/>
        <label>1</label>
    </ligand>
</feature>
<evidence type="ECO:0000256" key="3">
    <source>
        <dbReference type="ARBA" id="ARBA00022516"/>
    </source>
</evidence>
<protein>
    <recommendedName>
        <fullName evidence="14">Fatty acid 2-hydroxylase</fullName>
        <ecNumber evidence="14">1.-.-.-</ecNumber>
    </recommendedName>
</protein>